<evidence type="ECO:0000256" key="1">
    <source>
        <dbReference type="SAM" id="Phobius"/>
    </source>
</evidence>
<dbReference type="EMBL" id="GG662663">
    <property type="protein sequence ID" value="EWS73958.1"/>
    <property type="molecule type" value="Genomic_DNA"/>
</dbReference>
<gene>
    <name evidence="2" type="ORF">TTHERM_000439145</name>
</gene>
<keyword evidence="1 2" id="KW-0812">Transmembrane</keyword>
<protein>
    <submittedName>
        <fullName evidence="2">Transmembrane protein, putative</fullName>
    </submittedName>
</protein>
<keyword evidence="3" id="KW-1185">Reference proteome</keyword>
<reference evidence="3" key="1">
    <citation type="journal article" date="2006" name="PLoS Biol.">
        <title>Macronuclear genome sequence of the ciliate Tetrahymena thermophila, a model eukaryote.</title>
        <authorList>
            <person name="Eisen J.A."/>
            <person name="Coyne R.S."/>
            <person name="Wu M."/>
            <person name="Wu D."/>
            <person name="Thiagarajan M."/>
            <person name="Wortman J.R."/>
            <person name="Badger J.H."/>
            <person name="Ren Q."/>
            <person name="Amedeo P."/>
            <person name="Jones K.M."/>
            <person name="Tallon L.J."/>
            <person name="Delcher A.L."/>
            <person name="Salzberg S.L."/>
            <person name="Silva J.C."/>
            <person name="Haas B.J."/>
            <person name="Majoros W.H."/>
            <person name="Farzad M."/>
            <person name="Carlton J.M."/>
            <person name="Smith R.K. Jr."/>
            <person name="Garg J."/>
            <person name="Pearlman R.E."/>
            <person name="Karrer K.M."/>
            <person name="Sun L."/>
            <person name="Manning G."/>
            <person name="Elde N.C."/>
            <person name="Turkewitz A.P."/>
            <person name="Asai D.J."/>
            <person name="Wilkes D.E."/>
            <person name="Wang Y."/>
            <person name="Cai H."/>
            <person name="Collins K."/>
            <person name="Stewart B.A."/>
            <person name="Lee S.R."/>
            <person name="Wilamowska K."/>
            <person name="Weinberg Z."/>
            <person name="Ruzzo W.L."/>
            <person name="Wloga D."/>
            <person name="Gaertig J."/>
            <person name="Frankel J."/>
            <person name="Tsao C.-C."/>
            <person name="Gorovsky M.A."/>
            <person name="Keeling P.J."/>
            <person name="Waller R.F."/>
            <person name="Patron N.J."/>
            <person name="Cherry J.M."/>
            <person name="Stover N.A."/>
            <person name="Krieger C.J."/>
            <person name="del Toro C."/>
            <person name="Ryder H.F."/>
            <person name="Williamson S.C."/>
            <person name="Barbeau R.A."/>
            <person name="Hamilton E.P."/>
            <person name="Orias E."/>
        </authorList>
    </citation>
    <scope>NUCLEOTIDE SEQUENCE [LARGE SCALE GENOMIC DNA]</scope>
    <source>
        <strain evidence="3">SB210</strain>
    </source>
</reference>
<sequence>MVINQLHILLLFLTIINWYISNFSYCLIKNLLSNNKIPLKFMNQIQAVVKIKQLGDQEILLPKRDQIIASVRSQRCQRNKYEGVLIK</sequence>
<organism evidence="2 3">
    <name type="scientific">Tetrahymena thermophila (strain SB210)</name>
    <dbReference type="NCBI Taxonomy" id="312017"/>
    <lineage>
        <taxon>Eukaryota</taxon>
        <taxon>Sar</taxon>
        <taxon>Alveolata</taxon>
        <taxon>Ciliophora</taxon>
        <taxon>Intramacronucleata</taxon>
        <taxon>Oligohymenophorea</taxon>
        <taxon>Hymenostomatida</taxon>
        <taxon>Tetrahymenina</taxon>
        <taxon>Tetrahymenidae</taxon>
        <taxon>Tetrahymena</taxon>
    </lineage>
</organism>
<accession>W7XBX9</accession>
<dbReference type="GeneID" id="24438958"/>
<evidence type="ECO:0000313" key="2">
    <source>
        <dbReference type="EMBL" id="EWS73958.1"/>
    </source>
</evidence>
<evidence type="ECO:0000313" key="3">
    <source>
        <dbReference type="Proteomes" id="UP000009168"/>
    </source>
</evidence>
<name>W7XBX9_TETTS</name>
<dbReference type="AlphaFoldDB" id="W7XBX9"/>
<dbReference type="RefSeq" id="XP_012653499.1">
    <property type="nucleotide sequence ID" value="XM_012798045.1"/>
</dbReference>
<feature type="transmembrane region" description="Helical" evidence="1">
    <location>
        <begin position="6"/>
        <end position="28"/>
    </location>
</feature>
<proteinExistence type="predicted"/>
<keyword evidence="1" id="KW-0472">Membrane</keyword>
<dbReference type="InParanoid" id="W7XBX9"/>
<dbReference type="KEGG" id="tet:TTHERM_000439145"/>
<dbReference type="Proteomes" id="UP000009168">
    <property type="component" value="Unassembled WGS sequence"/>
</dbReference>
<keyword evidence="1" id="KW-1133">Transmembrane helix</keyword>